<keyword evidence="1" id="KW-0812">Transmembrane</keyword>
<name>A0A0G0PAB8_9BACT</name>
<gene>
    <name evidence="2" type="ORF">UT08_C0001G0107</name>
</gene>
<proteinExistence type="predicted"/>
<feature type="transmembrane region" description="Helical" evidence="1">
    <location>
        <begin position="154"/>
        <end position="170"/>
    </location>
</feature>
<feature type="transmembrane region" description="Helical" evidence="1">
    <location>
        <begin position="191"/>
        <end position="208"/>
    </location>
</feature>
<accession>A0A0G0PAB8</accession>
<evidence type="ECO:0000313" key="3">
    <source>
        <dbReference type="Proteomes" id="UP000034081"/>
    </source>
</evidence>
<dbReference type="Proteomes" id="UP000034081">
    <property type="component" value="Unassembled WGS sequence"/>
</dbReference>
<keyword evidence="1" id="KW-0472">Membrane</keyword>
<feature type="transmembrane region" description="Helical" evidence="1">
    <location>
        <begin position="309"/>
        <end position="325"/>
    </location>
</feature>
<dbReference type="EMBL" id="LBVL01000001">
    <property type="protein sequence ID" value="KKQ86241.1"/>
    <property type="molecule type" value="Genomic_DNA"/>
</dbReference>
<comment type="caution">
    <text evidence="2">The sequence shown here is derived from an EMBL/GenBank/DDBJ whole genome shotgun (WGS) entry which is preliminary data.</text>
</comment>
<evidence type="ECO:0000313" key="2">
    <source>
        <dbReference type="EMBL" id="KKQ86241.1"/>
    </source>
</evidence>
<sequence length="385" mass="44307">MLAKFKVIFIISLISLLPTLFIWLPFFIRAESVWGIPLPKDGMATIVANYDGPLFLVVAKTFYNPNLVGNFSFGLPNEYYAAHFPLYPLLIRLIAPLTGFPYAMLLVTTISSILALYFFYLLIQKYVERKDALWITLVFSILPARWLIVRSVGSTEPLFLAMIIASVYYFKQKKYLLAGTLGFLAQLTKSPGILLFVAYLLAIVYPKFKELGDHPSNQLFKLAEIKKILSISLIPLGLLFVFIFYKIQLNDFFAYFHSGDNIHLFLLPFQIFNYSQPWVGTFWLEEVIFVYLFGILGLLKLIKMKEYDLAWIVGIYFASILFISHRDIIRYALPIVPFLFVAFADTIVKKEFKYAMLVLIIPIYLCSLAYISQNVMPISDWSPLL</sequence>
<organism evidence="2 3">
    <name type="scientific">Candidatus Woesebacteria bacterium GW2011_GWB1_38_8</name>
    <dbReference type="NCBI Taxonomy" id="1618570"/>
    <lineage>
        <taxon>Bacteria</taxon>
        <taxon>Candidatus Woeseibacteriota</taxon>
    </lineage>
</organism>
<feature type="transmembrane region" description="Helical" evidence="1">
    <location>
        <begin position="355"/>
        <end position="372"/>
    </location>
</feature>
<feature type="transmembrane region" description="Helical" evidence="1">
    <location>
        <begin position="228"/>
        <end position="245"/>
    </location>
</feature>
<keyword evidence="1" id="KW-1133">Transmembrane helix</keyword>
<evidence type="ECO:0000256" key="1">
    <source>
        <dbReference type="SAM" id="Phobius"/>
    </source>
</evidence>
<feature type="transmembrane region" description="Helical" evidence="1">
    <location>
        <begin position="252"/>
        <end position="272"/>
    </location>
</feature>
<dbReference type="STRING" id="1618570.UT08_C0001G0107"/>
<feature type="transmembrane region" description="Helical" evidence="1">
    <location>
        <begin position="132"/>
        <end position="148"/>
    </location>
</feature>
<feature type="transmembrane region" description="Helical" evidence="1">
    <location>
        <begin position="7"/>
        <end position="28"/>
    </location>
</feature>
<protein>
    <submittedName>
        <fullName evidence="2">Uncharacterized protein</fullName>
    </submittedName>
</protein>
<feature type="transmembrane region" description="Helical" evidence="1">
    <location>
        <begin position="278"/>
        <end position="302"/>
    </location>
</feature>
<reference evidence="2 3" key="1">
    <citation type="journal article" date="2015" name="Nature">
        <title>rRNA introns, odd ribosomes, and small enigmatic genomes across a large radiation of phyla.</title>
        <authorList>
            <person name="Brown C.T."/>
            <person name="Hug L.A."/>
            <person name="Thomas B.C."/>
            <person name="Sharon I."/>
            <person name="Castelle C.J."/>
            <person name="Singh A."/>
            <person name="Wilkins M.J."/>
            <person name="Williams K.H."/>
            <person name="Banfield J.F."/>
        </authorList>
    </citation>
    <scope>NUCLEOTIDE SEQUENCE [LARGE SCALE GENOMIC DNA]</scope>
</reference>
<feature type="transmembrane region" description="Helical" evidence="1">
    <location>
        <begin position="331"/>
        <end position="348"/>
    </location>
</feature>
<dbReference type="AlphaFoldDB" id="A0A0G0PAB8"/>
<feature type="transmembrane region" description="Helical" evidence="1">
    <location>
        <begin position="99"/>
        <end position="120"/>
    </location>
</feature>